<feature type="domain" description="GH16" evidence="2">
    <location>
        <begin position="46"/>
        <end position="295"/>
    </location>
</feature>
<dbReference type="Gene3D" id="2.60.120.200">
    <property type="match status" value="1"/>
</dbReference>
<dbReference type="Gene3D" id="2.60.120.260">
    <property type="entry name" value="Galactose-binding domain-like"/>
    <property type="match status" value="1"/>
</dbReference>
<name>A0A9D9DI21_9BACL</name>
<dbReference type="SUPFAM" id="SSF49899">
    <property type="entry name" value="Concanavalin A-like lectins/glucanases"/>
    <property type="match status" value="1"/>
</dbReference>
<accession>A0A9D9DI21</accession>
<protein>
    <submittedName>
        <fullName evidence="3">Glycoside hydrolase family 16 protein</fullName>
    </submittedName>
</protein>
<dbReference type="GO" id="GO:0005975">
    <property type="term" value="P:carbohydrate metabolic process"/>
    <property type="evidence" value="ECO:0007669"/>
    <property type="project" value="InterPro"/>
</dbReference>
<feature type="chain" id="PRO_5038692890" evidence="1">
    <location>
        <begin position="21"/>
        <end position="494"/>
    </location>
</feature>
<keyword evidence="1" id="KW-0732">Signal</keyword>
<organism evidence="3 4">
    <name type="scientific">Candidatus Onthovivens merdipullorum</name>
    <dbReference type="NCBI Taxonomy" id="2840889"/>
    <lineage>
        <taxon>Bacteria</taxon>
        <taxon>Bacillati</taxon>
        <taxon>Bacillota</taxon>
        <taxon>Bacilli</taxon>
        <taxon>Bacillales</taxon>
        <taxon>Candidatus Onthovivens</taxon>
    </lineage>
</organism>
<dbReference type="PROSITE" id="PS51762">
    <property type="entry name" value="GH16_2"/>
    <property type="match status" value="1"/>
</dbReference>
<dbReference type="AlphaFoldDB" id="A0A9D9DI21"/>
<feature type="signal peptide" evidence="1">
    <location>
        <begin position="1"/>
        <end position="20"/>
    </location>
</feature>
<dbReference type="CDD" id="cd00413">
    <property type="entry name" value="Glyco_hydrolase_16"/>
    <property type="match status" value="1"/>
</dbReference>
<evidence type="ECO:0000256" key="1">
    <source>
        <dbReference type="SAM" id="SignalP"/>
    </source>
</evidence>
<sequence length="494" mass="55289">MKVKQFIPLCLLTIGTMSMASCNSETTNNNNEGNPSDPMSYFKVGEDYKTLPNVKLDLINGFYDSFDSFKKENWYVGKGYWGTNNGGVSPKNVHITDDGQLAIRGTGMFYDRRDLQGYGNLQDGRNVGGTLVSRFLTGPGHYEIKMKVLPRQGACTAFWTYAYRTNSSETNDNHEIDIELPGGVRSGNITFKKALNTNWLTEQDYSTVEYSISETNTEADYVAYNDGEWHTFGFDWYTDPAVIVYYCDGKITNVSNVFIPTLQTRITLGVWFPPSLVGTANFESDYLFVDSVEYTPFIDQPFEEFNAGPGQVSEVESDYNITPISMPTVNKVSNGDFEYAKNYTETGEELIDKLSTKGWQFLRVNSEEKEVYEVCNIVKGVGVGNDDLYAAVIKDGGVLRQDIDSVYDNYRFKLSFDGKTNNISENAFLKLNFLGGSTSDVLSENIIQIDSTTFKNFSNEFIAPVGTNSIRIEVRSGEGNEVVVDNINLEFLGA</sequence>
<dbReference type="InterPro" id="IPR000757">
    <property type="entry name" value="Beta-glucanase-like"/>
</dbReference>
<keyword evidence="3" id="KW-0378">Hydrolase</keyword>
<dbReference type="InterPro" id="IPR013320">
    <property type="entry name" value="ConA-like_dom_sf"/>
</dbReference>
<evidence type="ECO:0000259" key="2">
    <source>
        <dbReference type="PROSITE" id="PS51762"/>
    </source>
</evidence>
<dbReference type="PROSITE" id="PS51257">
    <property type="entry name" value="PROKAR_LIPOPROTEIN"/>
    <property type="match status" value="1"/>
</dbReference>
<proteinExistence type="predicted"/>
<dbReference type="EMBL" id="JADIMY010000105">
    <property type="protein sequence ID" value="MBO8427923.1"/>
    <property type="molecule type" value="Genomic_DNA"/>
</dbReference>
<reference evidence="3" key="1">
    <citation type="submission" date="2020-10" db="EMBL/GenBank/DDBJ databases">
        <authorList>
            <person name="Gilroy R."/>
        </authorList>
    </citation>
    <scope>NUCLEOTIDE SEQUENCE</scope>
    <source>
        <strain evidence="3">11159</strain>
    </source>
</reference>
<dbReference type="Pfam" id="PF00722">
    <property type="entry name" value="Glyco_hydro_16"/>
    <property type="match status" value="1"/>
</dbReference>
<dbReference type="GO" id="GO:0004553">
    <property type="term" value="F:hydrolase activity, hydrolyzing O-glycosyl compounds"/>
    <property type="evidence" value="ECO:0007669"/>
    <property type="project" value="InterPro"/>
</dbReference>
<reference evidence="3" key="2">
    <citation type="journal article" date="2021" name="PeerJ">
        <title>Extensive microbial diversity within the chicken gut microbiome revealed by metagenomics and culture.</title>
        <authorList>
            <person name="Gilroy R."/>
            <person name="Ravi A."/>
            <person name="Getino M."/>
            <person name="Pursley I."/>
            <person name="Horton D.L."/>
            <person name="Alikhan N.F."/>
            <person name="Baker D."/>
            <person name="Gharbi K."/>
            <person name="Hall N."/>
            <person name="Watson M."/>
            <person name="Adriaenssens E.M."/>
            <person name="Foster-Nyarko E."/>
            <person name="Jarju S."/>
            <person name="Secka A."/>
            <person name="Antonio M."/>
            <person name="Oren A."/>
            <person name="Chaudhuri R.R."/>
            <person name="La Ragione R."/>
            <person name="Hildebrand F."/>
            <person name="Pallen M.J."/>
        </authorList>
    </citation>
    <scope>NUCLEOTIDE SEQUENCE</scope>
    <source>
        <strain evidence="3">11159</strain>
    </source>
</reference>
<evidence type="ECO:0000313" key="3">
    <source>
        <dbReference type="EMBL" id="MBO8427923.1"/>
    </source>
</evidence>
<comment type="caution">
    <text evidence="3">The sequence shown here is derived from an EMBL/GenBank/DDBJ whole genome shotgun (WGS) entry which is preliminary data.</text>
</comment>
<evidence type="ECO:0000313" key="4">
    <source>
        <dbReference type="Proteomes" id="UP000823613"/>
    </source>
</evidence>
<dbReference type="Proteomes" id="UP000823613">
    <property type="component" value="Unassembled WGS sequence"/>
</dbReference>
<gene>
    <name evidence="3" type="ORF">IAC58_05230</name>
</gene>